<dbReference type="InterPro" id="IPR036291">
    <property type="entry name" value="NAD(P)-bd_dom_sf"/>
</dbReference>
<dbReference type="GO" id="GO:0000166">
    <property type="term" value="F:nucleotide binding"/>
    <property type="evidence" value="ECO:0007669"/>
    <property type="project" value="InterPro"/>
</dbReference>
<gene>
    <name evidence="3" type="ORF">GGR30_001997</name>
</gene>
<evidence type="ECO:0000259" key="2">
    <source>
        <dbReference type="Pfam" id="PF22725"/>
    </source>
</evidence>
<dbReference type="AlphaFoldDB" id="A0A7W6KIU3"/>
<evidence type="ECO:0000259" key="1">
    <source>
        <dbReference type="Pfam" id="PF01408"/>
    </source>
</evidence>
<dbReference type="Gene3D" id="3.30.360.10">
    <property type="entry name" value="Dihydrodipicolinate Reductase, domain 2"/>
    <property type="match status" value="1"/>
</dbReference>
<proteinExistence type="predicted"/>
<evidence type="ECO:0000313" key="4">
    <source>
        <dbReference type="Proteomes" id="UP000530571"/>
    </source>
</evidence>
<dbReference type="Gene3D" id="3.40.50.720">
    <property type="entry name" value="NAD(P)-binding Rossmann-like Domain"/>
    <property type="match status" value="1"/>
</dbReference>
<dbReference type="InterPro" id="IPR055170">
    <property type="entry name" value="GFO_IDH_MocA-like_dom"/>
</dbReference>
<organism evidence="3 4">
    <name type="scientific">Martelella radicis</name>
    <dbReference type="NCBI Taxonomy" id="1397476"/>
    <lineage>
        <taxon>Bacteria</taxon>
        <taxon>Pseudomonadati</taxon>
        <taxon>Pseudomonadota</taxon>
        <taxon>Alphaproteobacteria</taxon>
        <taxon>Hyphomicrobiales</taxon>
        <taxon>Aurantimonadaceae</taxon>
        <taxon>Martelella</taxon>
    </lineage>
</organism>
<dbReference type="Pfam" id="PF22725">
    <property type="entry name" value="GFO_IDH_MocA_C3"/>
    <property type="match status" value="1"/>
</dbReference>
<reference evidence="3 4" key="1">
    <citation type="submission" date="2020-08" db="EMBL/GenBank/DDBJ databases">
        <title>Genomic Encyclopedia of Type Strains, Phase IV (KMG-IV): sequencing the most valuable type-strain genomes for metagenomic binning, comparative biology and taxonomic classification.</title>
        <authorList>
            <person name="Goeker M."/>
        </authorList>
    </citation>
    <scope>NUCLEOTIDE SEQUENCE [LARGE SCALE GENOMIC DNA]</scope>
    <source>
        <strain evidence="3 4">DSM 28101</strain>
    </source>
</reference>
<dbReference type="Proteomes" id="UP000530571">
    <property type="component" value="Unassembled WGS sequence"/>
</dbReference>
<dbReference type="SUPFAM" id="SSF55347">
    <property type="entry name" value="Glyceraldehyde-3-phosphate dehydrogenase-like, C-terminal domain"/>
    <property type="match status" value="1"/>
</dbReference>
<comment type="caution">
    <text evidence="3">The sequence shown here is derived from an EMBL/GenBank/DDBJ whole genome shotgun (WGS) entry which is preliminary data.</text>
</comment>
<dbReference type="PANTHER" id="PTHR43249:SF1">
    <property type="entry name" value="D-GLUCOSIDE 3-DEHYDROGENASE"/>
    <property type="match status" value="1"/>
</dbReference>
<dbReference type="PANTHER" id="PTHR43249">
    <property type="entry name" value="UDP-N-ACETYL-2-AMINO-2-DEOXY-D-GLUCURONATE OXIDASE"/>
    <property type="match status" value="1"/>
</dbReference>
<keyword evidence="4" id="KW-1185">Reference proteome</keyword>
<evidence type="ECO:0000313" key="3">
    <source>
        <dbReference type="EMBL" id="MBB4122071.1"/>
    </source>
</evidence>
<feature type="domain" description="GFO/IDH/MocA-like oxidoreductase" evidence="2">
    <location>
        <begin position="167"/>
        <end position="288"/>
    </location>
</feature>
<sequence length="374" mass="40161">MNAAAIEIMADPRRLTFLRRRTTGRGMDTMAANVALIGIGMGASAHVTAVAASENLVLHGVLSRNQQRAKAFCEAYAERHDAPAPIAYAGLEALVADEAIDFVIVCTPPDARADIINALCEAKKPILMEKPVERTLEQATTIVERCEKAGVPLGIVLQHRMRDASMQLADLIESGGFGPIGVVEINVSWWRPQDYYDEPGRGTYARDGGGVLISQAIHPLDLALSLCGPVTRVQAMARTSNLHQMEAEDFVSAGLDFANGACGSLVASTASFPGMPESLVIHCENASVRLQSGQIEVHWRNGDHELLGETSTSGGGADPMDFPHAWHQRIIEDFADALATGRDPAVTGRKALEVHRLIEALIRSSKEQQAVSLS</sequence>
<name>A0A7W6KIU3_9HYPH</name>
<dbReference type="InterPro" id="IPR052515">
    <property type="entry name" value="Gfo/Idh/MocA_Oxidoreductase"/>
</dbReference>
<dbReference type="InterPro" id="IPR000683">
    <property type="entry name" value="Gfo/Idh/MocA-like_OxRdtase_N"/>
</dbReference>
<dbReference type="SUPFAM" id="SSF51735">
    <property type="entry name" value="NAD(P)-binding Rossmann-fold domains"/>
    <property type="match status" value="1"/>
</dbReference>
<dbReference type="Pfam" id="PF01408">
    <property type="entry name" value="GFO_IDH_MocA"/>
    <property type="match status" value="1"/>
</dbReference>
<dbReference type="EMBL" id="JACIDZ010000005">
    <property type="protein sequence ID" value="MBB4122071.1"/>
    <property type="molecule type" value="Genomic_DNA"/>
</dbReference>
<protein>
    <submittedName>
        <fullName evidence="3">Putative dehydrogenase</fullName>
    </submittedName>
</protein>
<feature type="domain" description="Gfo/Idh/MocA-like oxidoreductase N-terminal" evidence="1">
    <location>
        <begin position="33"/>
        <end position="153"/>
    </location>
</feature>
<accession>A0A7W6KIU3</accession>